<evidence type="ECO:0000313" key="1">
    <source>
        <dbReference type="EMBL" id="KFM27979.1"/>
    </source>
</evidence>
<name>A0A087SQH5_AUXPR</name>
<dbReference type="Proteomes" id="UP000279271">
    <property type="component" value="Unassembled WGS sequence"/>
</dbReference>
<dbReference type="Proteomes" id="UP000028924">
    <property type="component" value="Unassembled WGS sequence"/>
</dbReference>
<accession>A0A087SQH5</accession>
<reference evidence="1 3" key="1">
    <citation type="journal article" date="2014" name="BMC Genomics">
        <title>Oil accumulation mechanisms of the oleaginous microalga Chlorella protothecoides revealed through its genome, transcriptomes, and proteomes.</title>
        <authorList>
            <person name="Gao C."/>
            <person name="Wang Y."/>
            <person name="Shen Y."/>
            <person name="Yan D."/>
            <person name="He X."/>
            <person name="Dai J."/>
            <person name="Wu Q."/>
        </authorList>
    </citation>
    <scope>NUCLEOTIDE SEQUENCE [LARGE SCALE GENOMIC DNA]</scope>
    <source>
        <strain evidence="1 3">0710</strain>
    </source>
</reference>
<dbReference type="KEGG" id="apro:F751_0665"/>
<protein>
    <submittedName>
        <fullName evidence="1">Uncharacterized protein</fullName>
    </submittedName>
</protein>
<dbReference type="RefSeq" id="XP_011400986.1">
    <property type="nucleotide sequence ID" value="XM_011402684.1"/>
</dbReference>
<proteinExistence type="predicted"/>
<dbReference type="OrthoDB" id="16107at75966"/>
<evidence type="ECO:0000313" key="3">
    <source>
        <dbReference type="Proteomes" id="UP000028924"/>
    </source>
</evidence>
<dbReference type="EMBL" id="KL662160">
    <property type="protein sequence ID" value="KFM27979.1"/>
    <property type="molecule type" value="Genomic_DNA"/>
</dbReference>
<dbReference type="EMBL" id="QOKY01000163">
    <property type="protein sequence ID" value="RMZ55377.1"/>
    <property type="molecule type" value="Genomic_DNA"/>
</dbReference>
<gene>
    <name evidence="2" type="ORF">APUTEX25_003591</name>
    <name evidence="1" type="ORF">F751_0665</name>
</gene>
<reference evidence="2" key="3">
    <citation type="submission" date="2018-10" db="EMBL/GenBank/DDBJ databases">
        <authorList>
            <person name="Hovde B."/>
            <person name="Zhang X."/>
        </authorList>
    </citation>
    <scope>NUCLEOTIDE SEQUENCE [LARGE SCALE GENOMIC DNA]</scope>
    <source>
        <strain evidence="2">UTEX 25</strain>
    </source>
</reference>
<dbReference type="GeneID" id="23612056"/>
<sequence length="106" mass="11810">MGQRWSRDSDDGEELTSGVRITKELLDQLDGKVVPVQAPPRPSASLAVRPPAEDVRAVEREAKHDQQLAHALERSRRVGRLLLKTEEAELGSITRLADELLASEYK</sequence>
<evidence type="ECO:0000313" key="2">
    <source>
        <dbReference type="EMBL" id="RMZ55377.1"/>
    </source>
</evidence>
<dbReference type="AlphaFoldDB" id="A0A087SQH5"/>
<organism evidence="1 3">
    <name type="scientific">Auxenochlorella protothecoides</name>
    <name type="common">Green microalga</name>
    <name type="synonym">Chlorella protothecoides</name>
    <dbReference type="NCBI Taxonomy" id="3075"/>
    <lineage>
        <taxon>Eukaryota</taxon>
        <taxon>Viridiplantae</taxon>
        <taxon>Chlorophyta</taxon>
        <taxon>core chlorophytes</taxon>
        <taxon>Trebouxiophyceae</taxon>
        <taxon>Chlorellales</taxon>
        <taxon>Chlorellaceae</taxon>
        <taxon>Auxenochlorella</taxon>
    </lineage>
</organism>
<reference evidence="2" key="4">
    <citation type="submission" date="2018-11" db="EMBL/GenBank/DDBJ databases">
        <title>Characterization of plant carbon substrate utilization by Auxenochlorella protothecoides.</title>
        <authorList>
            <person name="Vogler B.W."/>
            <person name="Starkenburg S.R."/>
            <person name="Sudasinghe N."/>
            <person name="Schambach J.Y."/>
            <person name="Rollin J.A."/>
            <person name="Pattathil S."/>
            <person name="Barry A.N."/>
        </authorList>
    </citation>
    <scope>NUCLEOTIDE SEQUENCE [LARGE SCALE GENOMIC DNA]</scope>
    <source>
        <strain evidence="2">UTEX 25</strain>
    </source>
</reference>
<reference evidence="4" key="2">
    <citation type="journal article" date="2018" name="Algal Res.">
        <title>Characterization of plant carbon substrate utilization by Auxenochlorella protothecoides.</title>
        <authorList>
            <person name="Vogler B.W."/>
            <person name="Starkenburg S.R."/>
            <person name="Sudasinghe N."/>
            <person name="Schambach J.Y."/>
            <person name="Rollin J.A."/>
            <person name="Pattathil S."/>
            <person name="Barry A.N."/>
        </authorList>
    </citation>
    <scope>NUCLEOTIDE SEQUENCE [LARGE SCALE GENOMIC DNA]</scope>
    <source>
        <strain evidence="4">UTEX 25</strain>
    </source>
</reference>
<keyword evidence="3" id="KW-1185">Reference proteome</keyword>
<evidence type="ECO:0000313" key="4">
    <source>
        <dbReference type="Proteomes" id="UP000279271"/>
    </source>
</evidence>